<evidence type="ECO:0000313" key="3">
    <source>
        <dbReference type="EMBL" id="KAG5678358.1"/>
    </source>
</evidence>
<dbReference type="Proteomes" id="UP001107558">
    <property type="component" value="Chromosome 2"/>
</dbReference>
<keyword evidence="4" id="KW-1185">Reference proteome</keyword>
<dbReference type="GO" id="GO:0008832">
    <property type="term" value="F:dGTPase activity"/>
    <property type="evidence" value="ECO:0007669"/>
    <property type="project" value="TreeGrafter"/>
</dbReference>
<dbReference type="SUPFAM" id="SSF109604">
    <property type="entry name" value="HD-domain/PDEase-like"/>
    <property type="match status" value="1"/>
</dbReference>
<evidence type="ECO:0000313" key="4">
    <source>
        <dbReference type="Proteomes" id="UP001107558"/>
    </source>
</evidence>
<dbReference type="OrthoDB" id="9991235at2759"/>
<organism evidence="3 4">
    <name type="scientific">Polypedilum vanderplanki</name>
    <name type="common">Sleeping chironomid midge</name>
    <dbReference type="NCBI Taxonomy" id="319348"/>
    <lineage>
        <taxon>Eukaryota</taxon>
        <taxon>Metazoa</taxon>
        <taxon>Ecdysozoa</taxon>
        <taxon>Arthropoda</taxon>
        <taxon>Hexapoda</taxon>
        <taxon>Insecta</taxon>
        <taxon>Pterygota</taxon>
        <taxon>Neoptera</taxon>
        <taxon>Endopterygota</taxon>
        <taxon>Diptera</taxon>
        <taxon>Nematocera</taxon>
        <taxon>Chironomoidea</taxon>
        <taxon>Chironomidae</taxon>
        <taxon>Chironominae</taxon>
        <taxon>Polypedilum</taxon>
        <taxon>Polypedilum</taxon>
    </lineage>
</organism>
<dbReference type="AlphaFoldDB" id="A0A9J6C9P4"/>
<reference evidence="3" key="1">
    <citation type="submission" date="2021-03" db="EMBL/GenBank/DDBJ databases">
        <title>Chromosome level genome of the anhydrobiotic midge Polypedilum vanderplanki.</title>
        <authorList>
            <person name="Yoshida Y."/>
            <person name="Kikawada T."/>
            <person name="Gusev O."/>
        </authorList>
    </citation>
    <scope>NUCLEOTIDE SEQUENCE</scope>
    <source>
        <strain evidence="3">NIAS01</strain>
        <tissue evidence="3">Whole body or cell culture</tissue>
    </source>
</reference>
<dbReference type="InterPro" id="IPR050135">
    <property type="entry name" value="dGTPase-like"/>
</dbReference>
<dbReference type="InterPro" id="IPR006674">
    <property type="entry name" value="HD_domain"/>
</dbReference>
<sequence length="426" mass="49816">MTFSLKDPVHGWIELPSYTKEIIASSTFQRLRNLKQLGVSNYYYKNATHSRYEHSIGTSFIAQSLLNILEKNSNIKIDDKLKKCVILAALMHDIGHGAFSHLWEDCVHQGNDNKWTHEDQSVKLIKYMICNDKIKLDDDVQSHEWMLEFICSLIVGNAEAWLRLLKPSQYFLTEIVSNKLCNIDVDKCDYLCRDYYYVKLKCLPFMDFLNRAKIVCDVNFFTHIGYHADDFYLIENMFKNRAKYHDKVYQLPQVSAAERQLKDICILADKAGFKMMGLRITEIQQNCEIYNQLDDTILDLIRNEKTICNDIMMKAQELIRQLDNDKFYINIYETKDKDEADYIYGELKGKFGDVFVKVKKVIPNANVPKNIPLYNNDGLLVKKLSEHNLEYESTLIYCTAFDDTTVKNVKNYLNKYNNNNNDEESA</sequence>
<accession>A0A9J6C9P4</accession>
<dbReference type="CDD" id="cd00077">
    <property type="entry name" value="HDc"/>
    <property type="match status" value="1"/>
</dbReference>
<evidence type="ECO:0000256" key="1">
    <source>
        <dbReference type="ARBA" id="ARBA00005776"/>
    </source>
</evidence>
<dbReference type="Pfam" id="PF01966">
    <property type="entry name" value="HD"/>
    <property type="match status" value="1"/>
</dbReference>
<dbReference type="InterPro" id="IPR003607">
    <property type="entry name" value="HD/PDEase_dom"/>
</dbReference>
<dbReference type="Gene3D" id="1.10.3210.10">
    <property type="entry name" value="Hypothetical protein af1432"/>
    <property type="match status" value="1"/>
</dbReference>
<comment type="similarity">
    <text evidence="1">Belongs to the SAMHD1 family.</text>
</comment>
<proteinExistence type="inferred from homology"/>
<feature type="domain" description="HD/PDEase" evidence="2">
    <location>
        <begin position="47"/>
        <end position="200"/>
    </location>
</feature>
<protein>
    <recommendedName>
        <fullName evidence="2">HD/PDEase domain-containing protein</fullName>
    </recommendedName>
</protein>
<dbReference type="PANTHER" id="PTHR11373">
    <property type="entry name" value="DEOXYNUCLEOSIDE TRIPHOSPHATE TRIPHOSPHOHYDROLASE"/>
    <property type="match status" value="1"/>
</dbReference>
<dbReference type="GO" id="GO:0005634">
    <property type="term" value="C:nucleus"/>
    <property type="evidence" value="ECO:0007669"/>
    <property type="project" value="TreeGrafter"/>
</dbReference>
<dbReference type="SMART" id="SM00471">
    <property type="entry name" value="HDc"/>
    <property type="match status" value="1"/>
</dbReference>
<dbReference type="GO" id="GO:0006203">
    <property type="term" value="P:dGTP catabolic process"/>
    <property type="evidence" value="ECO:0007669"/>
    <property type="project" value="TreeGrafter"/>
</dbReference>
<evidence type="ECO:0000259" key="2">
    <source>
        <dbReference type="SMART" id="SM00471"/>
    </source>
</evidence>
<name>A0A9J6C9P4_POLVA</name>
<dbReference type="EMBL" id="JADBJN010000002">
    <property type="protein sequence ID" value="KAG5678358.1"/>
    <property type="molecule type" value="Genomic_DNA"/>
</dbReference>
<gene>
    <name evidence="3" type="ORF">PVAND_008040</name>
</gene>
<dbReference type="PANTHER" id="PTHR11373:SF4">
    <property type="entry name" value="DEOXYNUCLEOSIDE TRIPHOSPHATE TRIPHOSPHOHYDROLASE SAMHD1"/>
    <property type="match status" value="1"/>
</dbReference>
<comment type="caution">
    <text evidence="3">The sequence shown here is derived from an EMBL/GenBank/DDBJ whole genome shotgun (WGS) entry which is preliminary data.</text>
</comment>